<reference evidence="3 4" key="1">
    <citation type="journal article" date="2022" name="Plant J.">
        <title>Strategies of tolerance reflected in two North American maple genomes.</title>
        <authorList>
            <person name="McEvoy S.L."/>
            <person name="Sezen U.U."/>
            <person name="Trouern-Trend A."/>
            <person name="McMahon S.M."/>
            <person name="Schaberg P.G."/>
            <person name="Yang J."/>
            <person name="Wegrzyn J.L."/>
            <person name="Swenson N.G."/>
        </authorList>
    </citation>
    <scope>NUCLEOTIDE SEQUENCE [LARGE SCALE GENOMIC DNA]</scope>
    <source>
        <strain evidence="3">91603</strain>
    </source>
</reference>
<keyword evidence="4" id="KW-1185">Reference proteome</keyword>
<accession>A0AAD5JFW9</accession>
<name>A0AAD5JFW9_ACENE</name>
<comment type="caution">
    <text evidence="3">The sequence shown here is derived from an EMBL/GenBank/DDBJ whole genome shotgun (WGS) entry which is preliminary data.</text>
</comment>
<evidence type="ECO:0000256" key="1">
    <source>
        <dbReference type="SAM" id="MobiDB-lite"/>
    </source>
</evidence>
<feature type="domain" description="Agenet-like" evidence="2">
    <location>
        <begin position="7"/>
        <end position="73"/>
    </location>
</feature>
<dbReference type="Pfam" id="PF05641">
    <property type="entry name" value="Agenet"/>
    <property type="match status" value="1"/>
</dbReference>
<dbReference type="InterPro" id="IPR008395">
    <property type="entry name" value="Agenet-like_dom"/>
</dbReference>
<feature type="region of interest" description="Disordered" evidence="1">
    <location>
        <begin position="135"/>
        <end position="178"/>
    </location>
</feature>
<evidence type="ECO:0000313" key="3">
    <source>
        <dbReference type="EMBL" id="KAI9198796.1"/>
    </source>
</evidence>
<dbReference type="PANTHER" id="PTHR31917">
    <property type="entry name" value="AGENET DOMAIN-CONTAINING PROTEIN-RELATED"/>
    <property type="match status" value="1"/>
</dbReference>
<dbReference type="Proteomes" id="UP001064489">
    <property type="component" value="Chromosome 13"/>
</dbReference>
<dbReference type="AlphaFoldDB" id="A0AAD5JFW9"/>
<dbReference type="PANTHER" id="PTHR31917:SF65">
    <property type="entry name" value="BINDING PROTEIN, PUTATIVE-RELATED"/>
    <property type="match status" value="1"/>
</dbReference>
<sequence length="178" mass="20202">MTFRHNQTVEICKKEEGSHSPGTTSCYYYYTATILAAIGRTRYLVRYQNRFSEDKTRLLTESVDESVIRPCPPSVPYAGFQVPDRVDAFIDGAWRSGSIARKVDPNYYVKLDSNGIEVHCPFHKVRLHLEFEDGRPRNDAGEAIKTGVTRNDDGKASTSEEPPRKDADDQADKSEPRR</sequence>
<proteinExistence type="predicted"/>
<evidence type="ECO:0000259" key="2">
    <source>
        <dbReference type="Pfam" id="PF05641"/>
    </source>
</evidence>
<evidence type="ECO:0000313" key="4">
    <source>
        <dbReference type="Proteomes" id="UP001064489"/>
    </source>
</evidence>
<feature type="compositionally biased region" description="Basic and acidic residues" evidence="1">
    <location>
        <begin position="161"/>
        <end position="178"/>
    </location>
</feature>
<organism evidence="3 4">
    <name type="scientific">Acer negundo</name>
    <name type="common">Box elder</name>
    <dbReference type="NCBI Taxonomy" id="4023"/>
    <lineage>
        <taxon>Eukaryota</taxon>
        <taxon>Viridiplantae</taxon>
        <taxon>Streptophyta</taxon>
        <taxon>Embryophyta</taxon>
        <taxon>Tracheophyta</taxon>
        <taxon>Spermatophyta</taxon>
        <taxon>Magnoliopsida</taxon>
        <taxon>eudicotyledons</taxon>
        <taxon>Gunneridae</taxon>
        <taxon>Pentapetalae</taxon>
        <taxon>rosids</taxon>
        <taxon>malvids</taxon>
        <taxon>Sapindales</taxon>
        <taxon>Sapindaceae</taxon>
        <taxon>Hippocastanoideae</taxon>
        <taxon>Acereae</taxon>
        <taxon>Acer</taxon>
    </lineage>
</organism>
<protein>
    <recommendedName>
        <fullName evidence="2">Agenet-like domain-containing protein</fullName>
    </recommendedName>
</protein>
<gene>
    <name evidence="3" type="ORF">LWI28_022283</name>
</gene>
<dbReference type="EMBL" id="JAJSOW010000002">
    <property type="protein sequence ID" value="KAI9198796.1"/>
    <property type="molecule type" value="Genomic_DNA"/>
</dbReference>